<name>A0A4Y3R2B1_STRCI</name>
<evidence type="ECO:0000313" key="3">
    <source>
        <dbReference type="EMBL" id="GEB51866.1"/>
    </source>
</evidence>
<dbReference type="AlphaFoldDB" id="A0A4Y3R2B1"/>
<accession>A0A4Y3R2B1</accession>
<dbReference type="RefSeq" id="WP_086814498.1">
    <property type="nucleotide sequence ID" value="NZ_BJMM01000024.1"/>
</dbReference>
<feature type="region of interest" description="Disordered" evidence="1">
    <location>
        <begin position="31"/>
        <end position="152"/>
    </location>
</feature>
<evidence type="ECO:0000256" key="1">
    <source>
        <dbReference type="SAM" id="MobiDB-lite"/>
    </source>
</evidence>
<feature type="compositionally biased region" description="Polar residues" evidence="1">
    <location>
        <begin position="51"/>
        <end position="64"/>
    </location>
</feature>
<evidence type="ECO:0000313" key="4">
    <source>
        <dbReference type="Proteomes" id="UP000319210"/>
    </source>
</evidence>
<sequence length="541" mass="53509">MNRTLIGLGGTVVALAAVTGVAVVAAPGDGDASATAAAHKPVERTTLVCPQPSSSDVAETTWTAFTPKGGPGKKGSAELHPAARAGDGSGKGGSGDGAGKDAGKDGDDKDKGGGKDKDGNAGKGDGKGQDAGSEPVVSSTTPGTPVTAETDSAEAPALVGTADGPFAPGWTVQQTTTVSAGAGRGLHGAACSAPDTSFWFPGASTAAGRQDYVHLTNPDNSAAVVDVELYGKGGKEKAGAGSGEGITVPPRSSVPVLLSTLTAKPVTNVTVHVTARTGRVGAQIQAADQKAGGDWIAPADDAQPRAVLPGIPKDASSVRLVVFAPGSRDADLKVRLAGESGAITPAGSESLHVRGGMTTAVDLDDLTKGEAGSLVLSPADDSSDAPRIVAAVRVTRGKGSKQETAFIPSTAPLTHRATVVDNPTDPEKGSSAAHLALSAPDEGAKVRVTASAGSGGGSPRSTTVTLKAHTTKDVLPPRPSGGKGSYAVTVERLSGGPVFASRTLAREQDGVPAFTVQGMPDDGSTVAVPHAAQDLSVLNDE</sequence>
<organism evidence="3 4">
    <name type="scientific">Streptomyces cacaoi</name>
    <dbReference type="NCBI Taxonomy" id="1898"/>
    <lineage>
        <taxon>Bacteria</taxon>
        <taxon>Bacillati</taxon>
        <taxon>Actinomycetota</taxon>
        <taxon>Actinomycetes</taxon>
        <taxon>Kitasatosporales</taxon>
        <taxon>Streptomycetaceae</taxon>
        <taxon>Streptomyces</taxon>
    </lineage>
</organism>
<dbReference type="EMBL" id="BJMM01000024">
    <property type="protein sequence ID" value="GEB51866.1"/>
    <property type="molecule type" value="Genomic_DNA"/>
</dbReference>
<protein>
    <recommendedName>
        <fullName evidence="5">Secreted protein</fullName>
    </recommendedName>
</protein>
<feature type="compositionally biased region" description="Basic and acidic residues" evidence="1">
    <location>
        <begin position="98"/>
        <end position="128"/>
    </location>
</feature>
<evidence type="ECO:0000256" key="2">
    <source>
        <dbReference type="SAM" id="SignalP"/>
    </source>
</evidence>
<dbReference type="Proteomes" id="UP000319210">
    <property type="component" value="Unassembled WGS sequence"/>
</dbReference>
<feature type="compositionally biased region" description="Low complexity" evidence="1">
    <location>
        <begin position="130"/>
        <end position="147"/>
    </location>
</feature>
<feature type="chain" id="PRO_5021334246" description="Secreted protein" evidence="2">
    <location>
        <begin position="26"/>
        <end position="541"/>
    </location>
</feature>
<dbReference type="OrthoDB" id="3729011at2"/>
<gene>
    <name evidence="3" type="ORF">SCA03_44170</name>
</gene>
<dbReference type="InterPro" id="IPR043777">
    <property type="entry name" value="DUF5719"/>
</dbReference>
<keyword evidence="2" id="KW-0732">Signal</keyword>
<evidence type="ECO:0008006" key="5">
    <source>
        <dbReference type="Google" id="ProtNLM"/>
    </source>
</evidence>
<feature type="compositionally biased region" description="Gly residues" evidence="1">
    <location>
        <begin position="87"/>
        <end position="97"/>
    </location>
</feature>
<dbReference type="Pfam" id="PF18986">
    <property type="entry name" value="DUF5719"/>
    <property type="match status" value="1"/>
</dbReference>
<proteinExistence type="predicted"/>
<reference evidence="3 4" key="1">
    <citation type="submission" date="2019-06" db="EMBL/GenBank/DDBJ databases">
        <title>Whole genome shotgun sequence of Streptomyces cacaoi subsp. cacaoi NBRC 12748.</title>
        <authorList>
            <person name="Hosoyama A."/>
            <person name="Uohara A."/>
            <person name="Ohji S."/>
            <person name="Ichikawa N."/>
        </authorList>
    </citation>
    <scope>NUCLEOTIDE SEQUENCE [LARGE SCALE GENOMIC DNA]</scope>
    <source>
        <strain evidence="3 4">NBRC 12748</strain>
    </source>
</reference>
<keyword evidence="4" id="KW-1185">Reference proteome</keyword>
<feature type="signal peptide" evidence="2">
    <location>
        <begin position="1"/>
        <end position="25"/>
    </location>
</feature>
<comment type="caution">
    <text evidence="3">The sequence shown here is derived from an EMBL/GenBank/DDBJ whole genome shotgun (WGS) entry which is preliminary data.</text>
</comment>